<name>A0AAV0M002_9ROSI</name>
<feature type="region of interest" description="Disordered" evidence="1">
    <location>
        <begin position="170"/>
        <end position="192"/>
    </location>
</feature>
<comment type="caution">
    <text evidence="2">The sequence shown here is derived from an EMBL/GenBank/DDBJ whole genome shotgun (WGS) entry which is preliminary data.</text>
</comment>
<keyword evidence="3" id="KW-1185">Reference proteome</keyword>
<dbReference type="EMBL" id="CAMGYJ010000006">
    <property type="protein sequence ID" value="CAI0439547.1"/>
    <property type="molecule type" value="Genomic_DNA"/>
</dbReference>
<dbReference type="Proteomes" id="UP001154282">
    <property type="component" value="Unassembled WGS sequence"/>
</dbReference>
<accession>A0AAV0M002</accession>
<evidence type="ECO:0000313" key="2">
    <source>
        <dbReference type="EMBL" id="CAI0439547.1"/>
    </source>
</evidence>
<dbReference type="PANTHER" id="PTHR36388">
    <property type="entry name" value="OS02G0469000 PROTEIN"/>
    <property type="match status" value="1"/>
</dbReference>
<proteinExistence type="predicted"/>
<sequence length="317" mass="34101">MAVNEDQAEGSIPSIILESLVSSQNGASLNTEDIAWADSCLVKDPNISAGDWSSIKDALLEVLSLVPESSDSLYGAMNDDGYVGGTNDFQMLPPVEAVVIEQPSPSSDDNSRVTTGDEPNLNIEAVLSKEEMDVLYSLHFLSQDPETFNGDWNSMKDAVERILSLRPKENGSTVTLHEAEDAQSSAGADRDFDEETIMKPQHADSDFAESFQVATLNDNPKESEQSGLLPADATSSAEDAGVTSSEIFKLWDLGIPADEEEEDDELIKKLNKALSDSSIQSIAPVVDDSETMRDLKEGALDYLIAGIGDLSIKPHSG</sequence>
<organism evidence="2 3">
    <name type="scientific">Linum tenue</name>
    <dbReference type="NCBI Taxonomy" id="586396"/>
    <lineage>
        <taxon>Eukaryota</taxon>
        <taxon>Viridiplantae</taxon>
        <taxon>Streptophyta</taxon>
        <taxon>Embryophyta</taxon>
        <taxon>Tracheophyta</taxon>
        <taxon>Spermatophyta</taxon>
        <taxon>Magnoliopsida</taxon>
        <taxon>eudicotyledons</taxon>
        <taxon>Gunneridae</taxon>
        <taxon>Pentapetalae</taxon>
        <taxon>rosids</taxon>
        <taxon>fabids</taxon>
        <taxon>Malpighiales</taxon>
        <taxon>Linaceae</taxon>
        <taxon>Linum</taxon>
    </lineage>
</organism>
<dbReference type="PANTHER" id="PTHR36388:SF1">
    <property type="entry name" value="OS02G0469000 PROTEIN"/>
    <property type="match status" value="1"/>
</dbReference>
<reference evidence="2" key="1">
    <citation type="submission" date="2022-08" db="EMBL/GenBank/DDBJ databases">
        <authorList>
            <person name="Gutierrez-Valencia J."/>
        </authorList>
    </citation>
    <scope>NUCLEOTIDE SEQUENCE</scope>
</reference>
<protein>
    <submittedName>
        <fullName evidence="2">Uncharacterized protein</fullName>
    </submittedName>
</protein>
<evidence type="ECO:0000256" key="1">
    <source>
        <dbReference type="SAM" id="MobiDB-lite"/>
    </source>
</evidence>
<evidence type="ECO:0000313" key="3">
    <source>
        <dbReference type="Proteomes" id="UP001154282"/>
    </source>
</evidence>
<gene>
    <name evidence="2" type="ORF">LITE_LOCUS26187</name>
</gene>
<dbReference type="AlphaFoldDB" id="A0AAV0M002"/>